<keyword evidence="2" id="KW-1185">Reference proteome</keyword>
<evidence type="ECO:0000313" key="1">
    <source>
        <dbReference type="EMBL" id="KAB1439310.1"/>
    </source>
</evidence>
<organism evidence="1 2">
    <name type="scientific">Candidatus Galacturonatibacter soehngenii</name>
    <dbReference type="NCBI Taxonomy" id="2307010"/>
    <lineage>
        <taxon>Bacteria</taxon>
        <taxon>Bacillati</taxon>
        <taxon>Bacillota</taxon>
        <taxon>Clostridia</taxon>
        <taxon>Lachnospirales</taxon>
        <taxon>Lachnospiraceae</taxon>
        <taxon>Candidatus Galacturonatibacter</taxon>
    </lineage>
</organism>
<dbReference type="Gene3D" id="3.40.50.11350">
    <property type="match status" value="1"/>
</dbReference>
<protein>
    <submittedName>
        <fullName evidence="1">Uncharacterized protein</fullName>
    </submittedName>
</protein>
<dbReference type="Proteomes" id="UP000461768">
    <property type="component" value="Unassembled WGS sequence"/>
</dbReference>
<dbReference type="OrthoDB" id="9797950at2"/>
<sequence length="406" mass="48561">MTENKYILIKAISHDMWKNIHHLMEMLLVAELTNRIPIVYWGTTCLYKKVLFNNAFDLYFEPISAYNIYDVINKDFSYYPPIWKYDNLTSDDPNKKRLNYRNLGDFIGSNANVIVSDINIYITRIIPFIKKNHPAFGMTPLQVYRYLFQKYLKLKPDIMEEIKQFYNNNFKNTNHTLAVHLPGDFTLDIYPQIKRYHMNMIYHPLNPSLFSKRKKTKPRIDHFKVDENIKQYEIVRFLNITQKGDPYKLLNPEIKNMLSKFNIDKIFLVTDREDIIEEFQKVYGSMVIFNQYERTPSSDSSEPNYLENHMNMRSKGIEVLLDTYIASMCEFFIGYGYSDLSYGVTHIKDWAETNIKLTYWMYDKLFNFSYEFEKSGRYSPEEADGKYKLLAKRTENSFKKIQRVFN</sequence>
<dbReference type="EMBL" id="WAGX01000004">
    <property type="protein sequence ID" value="KAB1439310.1"/>
    <property type="molecule type" value="Genomic_DNA"/>
</dbReference>
<dbReference type="RefSeq" id="WP_151141646.1">
    <property type="nucleotide sequence ID" value="NZ_WAGX01000004.1"/>
</dbReference>
<proteinExistence type="predicted"/>
<gene>
    <name evidence="1" type="ORF">F7O84_02630</name>
</gene>
<accession>A0A7V7UC47</accession>
<dbReference type="AlphaFoldDB" id="A0A7V7UC47"/>
<comment type="caution">
    <text evidence="1">The sequence shown here is derived from an EMBL/GenBank/DDBJ whole genome shotgun (WGS) entry which is preliminary data.</text>
</comment>
<reference evidence="1 2" key="2">
    <citation type="submission" date="2020-02" db="EMBL/GenBank/DDBJ databases">
        <title>Candidatus Galacturonibacter soehngenii shows hetero-acetogenic catabolism of galacturonic acid but lacks a canonical carbon monoxide dehydrogenase/acetyl-CoA synthase complex.</title>
        <authorList>
            <person name="Diender M."/>
            <person name="Stouten G.R."/>
            <person name="Petersen J.F."/>
            <person name="Nielsen P.H."/>
            <person name="Dueholm M.S."/>
            <person name="Pronk J.T."/>
            <person name="Van Loosdrecht M.C.M."/>
        </authorList>
    </citation>
    <scope>NUCLEOTIDE SEQUENCE [LARGE SCALE GENOMIC DNA]</scope>
    <source>
        <strain evidence="1">GalUA</strain>
    </source>
</reference>
<name>A0A7V7UC47_9FIRM</name>
<evidence type="ECO:0000313" key="2">
    <source>
        <dbReference type="Proteomes" id="UP000461768"/>
    </source>
</evidence>
<reference evidence="1 2" key="1">
    <citation type="submission" date="2019-09" db="EMBL/GenBank/DDBJ databases">
        <authorList>
            <person name="Valk L.C."/>
        </authorList>
    </citation>
    <scope>NUCLEOTIDE SEQUENCE [LARGE SCALE GENOMIC DNA]</scope>
    <source>
        <strain evidence="1">GalUA</strain>
    </source>
</reference>